<evidence type="ECO:0000259" key="1">
    <source>
        <dbReference type="Pfam" id="PF04149"/>
    </source>
</evidence>
<keyword evidence="3" id="KW-1185">Reference proteome</keyword>
<dbReference type="EMBL" id="FMDM01000012">
    <property type="protein sequence ID" value="SCG72803.1"/>
    <property type="molecule type" value="Genomic_DNA"/>
</dbReference>
<evidence type="ECO:0000313" key="2">
    <source>
        <dbReference type="EMBL" id="SCG72803.1"/>
    </source>
</evidence>
<reference evidence="3" key="1">
    <citation type="submission" date="2016-06" db="EMBL/GenBank/DDBJ databases">
        <authorList>
            <person name="Varghese N."/>
            <person name="Submissions Spin"/>
        </authorList>
    </citation>
    <scope>NUCLEOTIDE SEQUENCE [LARGE SCALE GENOMIC DNA]</scope>
    <source>
        <strain evidence="3">DSM 45647</strain>
    </source>
</reference>
<name>A0A1C5JQP4_9ACTN</name>
<dbReference type="InterPro" id="IPR007278">
    <property type="entry name" value="DUF397"/>
</dbReference>
<organism evidence="2 3">
    <name type="scientific">Micromonospora humi</name>
    <dbReference type="NCBI Taxonomy" id="745366"/>
    <lineage>
        <taxon>Bacteria</taxon>
        <taxon>Bacillati</taxon>
        <taxon>Actinomycetota</taxon>
        <taxon>Actinomycetes</taxon>
        <taxon>Micromonosporales</taxon>
        <taxon>Micromonosporaceae</taxon>
        <taxon>Micromonospora</taxon>
    </lineage>
</organism>
<protein>
    <recommendedName>
        <fullName evidence="1">DUF397 domain-containing protein</fullName>
    </recommendedName>
</protein>
<accession>A0A1C5JQP4</accession>
<sequence>MGRDGVWRKSSRSGGNGNCVEVAAFADAVGVRDTKDRRGPALSFDPANWTRFVAATRAGRFDHPA</sequence>
<dbReference type="Proteomes" id="UP000199360">
    <property type="component" value="Unassembled WGS sequence"/>
</dbReference>
<evidence type="ECO:0000313" key="3">
    <source>
        <dbReference type="Proteomes" id="UP000199360"/>
    </source>
</evidence>
<dbReference type="AlphaFoldDB" id="A0A1C5JQP4"/>
<gene>
    <name evidence="2" type="ORF">GA0070213_112264</name>
</gene>
<feature type="domain" description="DUF397" evidence="1">
    <location>
        <begin position="6"/>
        <end position="57"/>
    </location>
</feature>
<proteinExistence type="predicted"/>
<dbReference type="STRING" id="745366.GA0070213_112264"/>
<dbReference type="Pfam" id="PF04149">
    <property type="entry name" value="DUF397"/>
    <property type="match status" value="1"/>
</dbReference>